<gene>
    <name evidence="1" type="ORF">BURPS1710A_A0768</name>
</gene>
<sequence length="37" mass="4147">MDQKNIIFGANLIKMTHAILGNFQMKIRINCLANSLA</sequence>
<organism evidence="1">
    <name type="scientific">Burkholderia pseudomallei 1710a</name>
    <dbReference type="NCBI Taxonomy" id="320371"/>
    <lineage>
        <taxon>Bacteria</taxon>
        <taxon>Pseudomonadati</taxon>
        <taxon>Pseudomonadota</taxon>
        <taxon>Betaproteobacteria</taxon>
        <taxon>Burkholderiales</taxon>
        <taxon>Burkholderiaceae</taxon>
        <taxon>Burkholderia</taxon>
        <taxon>pseudomallei group</taxon>
    </lineage>
</organism>
<name>A0A0E1W014_BURPE</name>
<dbReference type="Proteomes" id="UP000001812">
    <property type="component" value="Chromosome II"/>
</dbReference>
<reference evidence="1" key="1">
    <citation type="submission" date="2009-05" db="EMBL/GenBank/DDBJ databases">
        <authorList>
            <person name="Harkins D.M."/>
            <person name="DeShazer D."/>
            <person name="Woods D.E."/>
            <person name="Brinkac L.M."/>
            <person name="Brown K.A."/>
            <person name="Hung G.C."/>
            <person name="Tuanyok A."/>
            <person name="Zhang B."/>
            <person name="Nierman W.C."/>
        </authorList>
    </citation>
    <scope>NUCLEOTIDE SEQUENCE [LARGE SCALE GENOMIC DNA]</scope>
    <source>
        <strain evidence="1">1710a</strain>
    </source>
</reference>
<accession>A0A0E1W014</accession>
<evidence type="ECO:0000313" key="1">
    <source>
        <dbReference type="EMBL" id="EET05646.1"/>
    </source>
</evidence>
<dbReference type="AlphaFoldDB" id="A0A0E1W014"/>
<dbReference type="HOGENOM" id="CLU_3341416_0_0_4"/>
<dbReference type="EMBL" id="CM000833">
    <property type="protein sequence ID" value="EET05646.1"/>
    <property type="molecule type" value="Genomic_DNA"/>
</dbReference>
<protein>
    <submittedName>
        <fullName evidence="1">Uncharacterized protein</fullName>
    </submittedName>
</protein>
<proteinExistence type="predicted"/>